<protein>
    <submittedName>
        <fullName evidence="1">Uncharacterized protein</fullName>
    </submittedName>
</protein>
<comment type="caution">
    <text evidence="1">The sequence shown here is derived from an EMBL/GenBank/DDBJ whole genome shotgun (WGS) entry which is preliminary data.</text>
</comment>
<dbReference type="AlphaFoldDB" id="A0A8J2WM79"/>
<sequence length="71" mass="8295">MQAIYNFYIGVHVLMFPLFKIKAERNGRQTLKVDHLRRRLRSSFGYTFLHQTLLIPKSPMLISVASELAQC</sequence>
<keyword evidence="2" id="KW-1185">Reference proteome</keyword>
<proteinExistence type="predicted"/>
<gene>
    <name evidence="1" type="ORF">DGAL_LOCUS11579</name>
</gene>
<dbReference type="Proteomes" id="UP000789390">
    <property type="component" value="Unassembled WGS sequence"/>
</dbReference>
<name>A0A8J2WM79_9CRUS</name>
<dbReference type="EMBL" id="CAKKLH010000281">
    <property type="protein sequence ID" value="CAH0108210.1"/>
    <property type="molecule type" value="Genomic_DNA"/>
</dbReference>
<accession>A0A8J2WM79</accession>
<reference evidence="1" key="1">
    <citation type="submission" date="2021-11" db="EMBL/GenBank/DDBJ databases">
        <authorList>
            <person name="Schell T."/>
        </authorList>
    </citation>
    <scope>NUCLEOTIDE SEQUENCE</scope>
    <source>
        <strain evidence="1">M5</strain>
    </source>
</reference>
<evidence type="ECO:0000313" key="2">
    <source>
        <dbReference type="Proteomes" id="UP000789390"/>
    </source>
</evidence>
<evidence type="ECO:0000313" key="1">
    <source>
        <dbReference type="EMBL" id="CAH0108210.1"/>
    </source>
</evidence>
<organism evidence="1 2">
    <name type="scientific">Daphnia galeata</name>
    <dbReference type="NCBI Taxonomy" id="27404"/>
    <lineage>
        <taxon>Eukaryota</taxon>
        <taxon>Metazoa</taxon>
        <taxon>Ecdysozoa</taxon>
        <taxon>Arthropoda</taxon>
        <taxon>Crustacea</taxon>
        <taxon>Branchiopoda</taxon>
        <taxon>Diplostraca</taxon>
        <taxon>Cladocera</taxon>
        <taxon>Anomopoda</taxon>
        <taxon>Daphniidae</taxon>
        <taxon>Daphnia</taxon>
    </lineage>
</organism>